<dbReference type="Gene3D" id="3.30.450.40">
    <property type="match status" value="1"/>
</dbReference>
<dbReference type="InterPro" id="IPR003661">
    <property type="entry name" value="HisK_dim/P_dom"/>
</dbReference>
<keyword evidence="7" id="KW-0067">ATP-binding</keyword>
<evidence type="ECO:0000256" key="3">
    <source>
        <dbReference type="ARBA" id="ARBA00022553"/>
    </source>
</evidence>
<feature type="domain" description="PAC" evidence="12">
    <location>
        <begin position="744"/>
        <end position="796"/>
    </location>
</feature>
<dbReference type="GO" id="GO:0005524">
    <property type="term" value="F:ATP binding"/>
    <property type="evidence" value="ECO:0007669"/>
    <property type="project" value="UniProtKB-KW"/>
</dbReference>
<dbReference type="InterPro" id="IPR036097">
    <property type="entry name" value="HisK_dim/P_sf"/>
</dbReference>
<evidence type="ECO:0000256" key="9">
    <source>
        <dbReference type="SAM" id="Coils"/>
    </source>
</evidence>
<dbReference type="NCBIfam" id="TIGR00229">
    <property type="entry name" value="sensory_box"/>
    <property type="match status" value="2"/>
</dbReference>
<dbReference type="AlphaFoldDB" id="A0A3S0VR32"/>
<dbReference type="Gene3D" id="1.10.287.130">
    <property type="match status" value="1"/>
</dbReference>
<dbReference type="EMBL" id="RYZZ01000006">
    <property type="protein sequence ID" value="RUQ30952.1"/>
    <property type="molecule type" value="Genomic_DNA"/>
</dbReference>
<dbReference type="SUPFAM" id="SSF47384">
    <property type="entry name" value="Homodimeric domain of signal transducing histidine kinase"/>
    <property type="match status" value="1"/>
</dbReference>
<dbReference type="SUPFAM" id="SSF55785">
    <property type="entry name" value="PYP-like sensor domain (PAS domain)"/>
    <property type="match status" value="3"/>
</dbReference>
<dbReference type="GO" id="GO:0006355">
    <property type="term" value="P:regulation of DNA-templated transcription"/>
    <property type="evidence" value="ECO:0007669"/>
    <property type="project" value="InterPro"/>
</dbReference>
<dbReference type="InterPro" id="IPR001610">
    <property type="entry name" value="PAC"/>
</dbReference>
<feature type="coiled-coil region" evidence="9">
    <location>
        <begin position="659"/>
        <end position="686"/>
    </location>
</feature>
<evidence type="ECO:0000256" key="6">
    <source>
        <dbReference type="ARBA" id="ARBA00022777"/>
    </source>
</evidence>
<keyword evidence="14" id="KW-1185">Reference proteome</keyword>
<evidence type="ECO:0000313" key="14">
    <source>
        <dbReference type="Proteomes" id="UP000267430"/>
    </source>
</evidence>
<dbReference type="SUPFAM" id="SSF55781">
    <property type="entry name" value="GAF domain-like"/>
    <property type="match status" value="1"/>
</dbReference>
<evidence type="ECO:0000256" key="4">
    <source>
        <dbReference type="ARBA" id="ARBA00022679"/>
    </source>
</evidence>
<keyword evidence="5" id="KW-0547">Nucleotide-binding</keyword>
<dbReference type="PROSITE" id="PS50109">
    <property type="entry name" value="HIS_KIN"/>
    <property type="match status" value="1"/>
</dbReference>
<feature type="domain" description="PAC" evidence="12">
    <location>
        <begin position="620"/>
        <end position="671"/>
    </location>
</feature>
<evidence type="ECO:0000259" key="10">
    <source>
        <dbReference type="PROSITE" id="PS50109"/>
    </source>
</evidence>
<keyword evidence="4" id="KW-0808">Transferase</keyword>
<evidence type="ECO:0000256" key="2">
    <source>
        <dbReference type="ARBA" id="ARBA00012438"/>
    </source>
</evidence>
<sequence length="1012" mass="115293">MRSYYRMLSMDIEDKKDLLFFDYIPAVTAVIKKNGEIIYFNKRAAEFFDAENNDFQGFPFVNEKDEEYLLSWIRTEQSTERNSREIQVRVSGENRWVTFKHSSIKFKQYGDCHILTFFDVTSYKETYSLLNIKKKTIKMILKGGSLSFVLNKLSLLVEELLHKQLHTGVMFLDEAKEHLHVAASPTLPRSFINRINGVKYTPTLGSCGPAIFTNKMAICTDIATDRNWESSRDMALEHGIHSSWSFPIIIDNESIGTFSMYHSKPYSPTKFEREVLETCSYIIGLAVERDRRKKVAESYAEQTLGTLSNSIKDIVIFKDQTGNWVETNHALKKNIRAEGYCFSGKSEEELIATFPENKPFFLGIKNLTDDTLHSKQTCRKEISIKSQGRNFIYDFKTAPLPHKKGVLLIGRDVTEKTKIKEELETTKMELENTLKLQKAITCKFEKSGDTFKVTMAKGDGLYNFGLDETKMVNRTLEEIFPANKIVQIKEYLDKVWAGEEILGEDDLNGVYFIASIKPSYKNNMVTEIILSAMDITGFKAIENKLKESRRRYQSLVKNSPDAIYYQNLDGEILEANKASGKITGYKVRELQNMPFQNYVKKEYHESTIYHLRKAIDGIPQRYETSLITKSGESCYLSVTKIPVIENGNVSGVFGIAKDITNEKKIVEELKNTKEQLESFIENTSDAIIIMDLRGTILKVNYAFERTFGWSKTEAKGQNIEIIQQERKYKFNKYVKSMFEGKRMSDCETVCCHKLGHSLEISLTLGAIRDKKGNVIALSSIMRDITDRKKTEDLLRKAEQLAMIGQLAAGVAHEIRNPLTSLNGFLQLINEMLGKNEYIAVMRDELKRIEFITNEFLSLAKPQVKLFQKKDISLIIDGVVKIAGIQAVIKNIVITPEYASVLPLIECDENQLKQVFLNILKNAIESMGSGGQIHIYTKVSKGFVQINVIDYGCGIPEERLKHLGEPFYSTKEKGTGLGLMISKKIITEHKGQLLINSTEGIGTTITVLLPYIQ</sequence>
<organism evidence="13 14">
    <name type="scientific">Peribacillus cavernae</name>
    <dbReference type="NCBI Taxonomy" id="1674310"/>
    <lineage>
        <taxon>Bacteria</taxon>
        <taxon>Bacillati</taxon>
        <taxon>Bacillota</taxon>
        <taxon>Bacilli</taxon>
        <taxon>Bacillales</taxon>
        <taxon>Bacillaceae</taxon>
        <taxon>Peribacillus</taxon>
    </lineage>
</organism>
<feature type="coiled-coil region" evidence="9">
    <location>
        <begin position="413"/>
        <end position="440"/>
    </location>
</feature>
<dbReference type="SMART" id="SM00086">
    <property type="entry name" value="PAC"/>
    <property type="match status" value="2"/>
</dbReference>
<dbReference type="InterPro" id="IPR004358">
    <property type="entry name" value="Sig_transdc_His_kin-like_C"/>
</dbReference>
<comment type="catalytic activity">
    <reaction evidence="1">
        <text>ATP + protein L-histidine = ADP + protein N-phospho-L-histidine.</text>
        <dbReference type="EC" id="2.7.13.3"/>
    </reaction>
</comment>
<dbReference type="OrthoDB" id="9815750at2"/>
<dbReference type="PANTHER" id="PTHR43065">
    <property type="entry name" value="SENSOR HISTIDINE KINASE"/>
    <property type="match status" value="1"/>
</dbReference>
<dbReference type="InterPro" id="IPR000014">
    <property type="entry name" value="PAS"/>
</dbReference>
<feature type="domain" description="PAS" evidence="11">
    <location>
        <begin position="548"/>
        <end position="618"/>
    </location>
</feature>
<keyword evidence="9" id="KW-0175">Coiled coil</keyword>
<accession>A0A3S0VR32</accession>
<dbReference type="PRINTS" id="PR00344">
    <property type="entry name" value="BCTRLSENSOR"/>
</dbReference>
<dbReference type="SMART" id="SM00387">
    <property type="entry name" value="HATPase_c"/>
    <property type="match status" value="1"/>
</dbReference>
<dbReference type="SMART" id="SM00091">
    <property type="entry name" value="PAS"/>
    <property type="match status" value="3"/>
</dbReference>
<dbReference type="CDD" id="cd00130">
    <property type="entry name" value="PAS"/>
    <property type="match status" value="2"/>
</dbReference>
<dbReference type="InterPro" id="IPR000700">
    <property type="entry name" value="PAS-assoc_C"/>
</dbReference>
<dbReference type="CDD" id="cd00075">
    <property type="entry name" value="HATPase"/>
    <property type="match status" value="1"/>
</dbReference>
<dbReference type="PANTHER" id="PTHR43065:SF34">
    <property type="entry name" value="SPORULATION KINASE A"/>
    <property type="match status" value="1"/>
</dbReference>
<dbReference type="Pfam" id="PF00989">
    <property type="entry name" value="PAS"/>
    <property type="match status" value="1"/>
</dbReference>
<evidence type="ECO:0000256" key="5">
    <source>
        <dbReference type="ARBA" id="ARBA00022741"/>
    </source>
</evidence>
<dbReference type="SMART" id="SM00065">
    <property type="entry name" value="GAF"/>
    <property type="match status" value="1"/>
</dbReference>
<dbReference type="SUPFAM" id="SSF55874">
    <property type="entry name" value="ATPase domain of HSP90 chaperone/DNA topoisomerase II/histidine kinase"/>
    <property type="match status" value="1"/>
</dbReference>
<dbReference type="SMART" id="SM00388">
    <property type="entry name" value="HisKA"/>
    <property type="match status" value="1"/>
</dbReference>
<dbReference type="InterPro" id="IPR035965">
    <property type="entry name" value="PAS-like_dom_sf"/>
</dbReference>
<dbReference type="InterPro" id="IPR029016">
    <property type="entry name" value="GAF-like_dom_sf"/>
</dbReference>
<dbReference type="Proteomes" id="UP000267430">
    <property type="component" value="Unassembled WGS sequence"/>
</dbReference>
<feature type="domain" description="Histidine kinase" evidence="10">
    <location>
        <begin position="809"/>
        <end position="1012"/>
    </location>
</feature>
<keyword evidence="6" id="KW-0418">Kinase</keyword>
<dbReference type="InterPro" id="IPR005467">
    <property type="entry name" value="His_kinase_dom"/>
</dbReference>
<dbReference type="Gene3D" id="3.30.565.10">
    <property type="entry name" value="Histidine kinase-like ATPase, C-terminal domain"/>
    <property type="match status" value="1"/>
</dbReference>
<evidence type="ECO:0000256" key="8">
    <source>
        <dbReference type="ARBA" id="ARBA00023012"/>
    </source>
</evidence>
<dbReference type="GO" id="GO:0000155">
    <property type="term" value="F:phosphorelay sensor kinase activity"/>
    <property type="evidence" value="ECO:0007669"/>
    <property type="project" value="InterPro"/>
</dbReference>
<dbReference type="Pfam" id="PF02518">
    <property type="entry name" value="HATPase_c"/>
    <property type="match status" value="1"/>
</dbReference>
<reference evidence="13 14" key="1">
    <citation type="submission" date="2018-12" db="EMBL/GenBank/DDBJ databases">
        <title>Bacillus chawlae sp. nov., Bacillus glennii sp. nov., and Bacillus saganii sp. nov. Isolated from the Vehicle Assembly Building at Kennedy Space Center where the Viking Spacecraft were Assembled.</title>
        <authorList>
            <person name="Seuylemezian A."/>
            <person name="Vaishampayan P."/>
        </authorList>
    </citation>
    <scope>NUCLEOTIDE SEQUENCE [LARGE SCALE GENOMIC DNA]</scope>
    <source>
        <strain evidence="13 14">L5</strain>
    </source>
</reference>
<dbReference type="Pfam" id="PF13426">
    <property type="entry name" value="PAS_9"/>
    <property type="match status" value="2"/>
</dbReference>
<evidence type="ECO:0000259" key="12">
    <source>
        <dbReference type="PROSITE" id="PS50113"/>
    </source>
</evidence>
<dbReference type="PROSITE" id="PS50113">
    <property type="entry name" value="PAC"/>
    <property type="match status" value="2"/>
</dbReference>
<feature type="domain" description="PAS" evidence="11">
    <location>
        <begin position="672"/>
        <end position="741"/>
    </location>
</feature>
<keyword evidence="3" id="KW-0597">Phosphoprotein</keyword>
<proteinExistence type="predicted"/>
<evidence type="ECO:0000259" key="11">
    <source>
        <dbReference type="PROSITE" id="PS50112"/>
    </source>
</evidence>
<dbReference type="Gene3D" id="3.30.450.20">
    <property type="entry name" value="PAS domain"/>
    <property type="match status" value="4"/>
</dbReference>
<evidence type="ECO:0000256" key="1">
    <source>
        <dbReference type="ARBA" id="ARBA00000085"/>
    </source>
</evidence>
<comment type="caution">
    <text evidence="13">The sequence shown here is derived from an EMBL/GenBank/DDBJ whole genome shotgun (WGS) entry which is preliminary data.</text>
</comment>
<dbReference type="Pfam" id="PF00512">
    <property type="entry name" value="HisKA"/>
    <property type="match status" value="1"/>
</dbReference>
<dbReference type="InterPro" id="IPR003018">
    <property type="entry name" value="GAF"/>
</dbReference>
<dbReference type="EC" id="2.7.13.3" evidence="2"/>
<evidence type="ECO:0000256" key="7">
    <source>
        <dbReference type="ARBA" id="ARBA00022840"/>
    </source>
</evidence>
<dbReference type="CDD" id="cd00082">
    <property type="entry name" value="HisKA"/>
    <property type="match status" value="1"/>
</dbReference>
<gene>
    <name evidence="13" type="ORF">ELQ35_05005</name>
</gene>
<dbReference type="PROSITE" id="PS50112">
    <property type="entry name" value="PAS"/>
    <property type="match status" value="2"/>
</dbReference>
<dbReference type="InterPro" id="IPR013767">
    <property type="entry name" value="PAS_fold"/>
</dbReference>
<dbReference type="Pfam" id="PF13185">
    <property type="entry name" value="GAF_2"/>
    <property type="match status" value="1"/>
</dbReference>
<protein>
    <recommendedName>
        <fullName evidence="2">histidine kinase</fullName>
        <ecNumber evidence="2">2.7.13.3</ecNumber>
    </recommendedName>
</protein>
<dbReference type="InterPro" id="IPR003594">
    <property type="entry name" value="HATPase_dom"/>
</dbReference>
<evidence type="ECO:0000313" key="13">
    <source>
        <dbReference type="EMBL" id="RUQ30952.1"/>
    </source>
</evidence>
<dbReference type="InterPro" id="IPR036890">
    <property type="entry name" value="HATPase_C_sf"/>
</dbReference>
<keyword evidence="8" id="KW-0902">Two-component regulatory system</keyword>
<name>A0A3S0VR32_9BACI</name>